<dbReference type="PANTHER" id="PTHR43656">
    <property type="entry name" value="BINDING OXIDOREDUCTASE, PUTATIVE (AFU_ORTHOLOGUE AFUA_2G08260)-RELATED"/>
    <property type="match status" value="1"/>
</dbReference>
<accession>A0A0R2EGQ3</accession>
<reference evidence="4 5" key="1">
    <citation type="journal article" date="2015" name="Genome Announc.">
        <title>Expanding the biotechnology potential of lactobacilli through comparative genomics of 213 strains and associated genera.</title>
        <authorList>
            <person name="Sun Z."/>
            <person name="Harris H.M."/>
            <person name="McCann A."/>
            <person name="Guo C."/>
            <person name="Argimon S."/>
            <person name="Zhang W."/>
            <person name="Yang X."/>
            <person name="Jeffery I.B."/>
            <person name="Cooney J.C."/>
            <person name="Kagawa T.F."/>
            <person name="Liu W."/>
            <person name="Song Y."/>
            <person name="Salvetti E."/>
            <person name="Wrobel A."/>
            <person name="Rasinkangas P."/>
            <person name="Parkhill J."/>
            <person name="Rea M.C."/>
            <person name="O'Sullivan O."/>
            <person name="Ritari J."/>
            <person name="Douillard F.P."/>
            <person name="Paul Ross R."/>
            <person name="Yang R."/>
            <person name="Briner A.E."/>
            <person name="Felis G.E."/>
            <person name="de Vos W.M."/>
            <person name="Barrangou R."/>
            <person name="Klaenhammer T.R."/>
            <person name="Caufield P.W."/>
            <person name="Cui Y."/>
            <person name="Zhang H."/>
            <person name="O'Toole P.W."/>
        </authorList>
    </citation>
    <scope>NUCLEOTIDE SEQUENCE [LARGE SCALE GENOMIC DNA]</scope>
    <source>
        <strain evidence="4 5">DSM 23365</strain>
    </source>
</reference>
<dbReference type="InterPro" id="IPR051799">
    <property type="entry name" value="NADH_flavin_oxidoreductase"/>
</dbReference>
<dbReference type="InterPro" id="IPR013785">
    <property type="entry name" value="Aldolase_TIM"/>
</dbReference>
<dbReference type="Gene3D" id="3.20.20.70">
    <property type="entry name" value="Aldolase class I"/>
    <property type="match status" value="1"/>
</dbReference>
<sequence length="348" mass="37588">MKLDQLFSPYQLTKDVRLQNRLVMAPLNMQSSLFNGAVSQNDLIFHARRAKYVGIDVVGSAYISDSGNTAYGSISAADDGKVKGLKQLATVIRQGGSAAILQLVHAGRMTNHLVTKGQPVLAPSPVEAQHGRVETPTEMTSAQIETVIQEFEQATHRAIDAGFDGVELHGANTFLLQQFMSPASNQRTDEFGGSLANRIRFAATVVSRIMKVANNVSRPFIIGYRLSPEEIEPNGLTFGDNLVLMKTLAALGVDYISLSMKQYDQTPTTCPELKDQRVADAAKLAVGDQVPIMVAGHLGTQFGFERATGDLMAVGMKFLTTPDWPAHVKNSGIQPGENQGVSIPYTAI</sequence>
<protein>
    <submittedName>
        <fullName evidence="4">Oxidoreductase, FAD FMN-binding protein</fullName>
    </submittedName>
</protein>
<evidence type="ECO:0000256" key="2">
    <source>
        <dbReference type="ARBA" id="ARBA00023002"/>
    </source>
</evidence>
<dbReference type="OrthoDB" id="9772736at2"/>
<dbReference type="PATRIC" id="fig|1423804.4.peg.3103"/>
<name>A0A0R2EGQ3_9LACO</name>
<evidence type="ECO:0000313" key="4">
    <source>
        <dbReference type="EMBL" id="KRN15538.1"/>
    </source>
</evidence>
<dbReference type="Proteomes" id="UP000051442">
    <property type="component" value="Unassembled WGS sequence"/>
</dbReference>
<proteinExistence type="predicted"/>
<feature type="domain" description="NADH:flavin oxidoreductase/NADH oxidase N-terminal" evidence="3">
    <location>
        <begin position="5"/>
        <end position="330"/>
    </location>
</feature>
<evidence type="ECO:0000256" key="1">
    <source>
        <dbReference type="ARBA" id="ARBA00022630"/>
    </source>
</evidence>
<comment type="caution">
    <text evidence="4">The sequence shown here is derived from an EMBL/GenBank/DDBJ whole genome shotgun (WGS) entry which is preliminary data.</text>
</comment>
<keyword evidence="2" id="KW-0560">Oxidoreductase</keyword>
<keyword evidence="5" id="KW-1185">Reference proteome</keyword>
<dbReference type="GO" id="GO:0010181">
    <property type="term" value="F:FMN binding"/>
    <property type="evidence" value="ECO:0007669"/>
    <property type="project" value="InterPro"/>
</dbReference>
<dbReference type="GO" id="GO:0016491">
    <property type="term" value="F:oxidoreductase activity"/>
    <property type="evidence" value="ECO:0007669"/>
    <property type="project" value="UniProtKB-KW"/>
</dbReference>
<dbReference type="InterPro" id="IPR001155">
    <property type="entry name" value="OxRdtase_FMN_N"/>
</dbReference>
<dbReference type="SUPFAM" id="SSF51395">
    <property type="entry name" value="FMN-linked oxidoreductases"/>
    <property type="match status" value="1"/>
</dbReference>
<dbReference type="EMBL" id="AYZM01000178">
    <property type="protein sequence ID" value="KRN15538.1"/>
    <property type="molecule type" value="Genomic_DNA"/>
</dbReference>
<dbReference type="AlphaFoldDB" id="A0A0R2EGQ3"/>
<keyword evidence="1" id="KW-0285">Flavoprotein</keyword>
<dbReference type="Pfam" id="PF00724">
    <property type="entry name" value="Oxidored_FMN"/>
    <property type="match status" value="1"/>
</dbReference>
<dbReference type="RefSeq" id="WP_057152443.1">
    <property type="nucleotide sequence ID" value="NZ_AYZM01000178.1"/>
</dbReference>
<organism evidence="4 5">
    <name type="scientific">Secundilactobacillus similis DSM 23365 = JCM 2765</name>
    <dbReference type="NCBI Taxonomy" id="1423804"/>
    <lineage>
        <taxon>Bacteria</taxon>
        <taxon>Bacillati</taxon>
        <taxon>Bacillota</taxon>
        <taxon>Bacilli</taxon>
        <taxon>Lactobacillales</taxon>
        <taxon>Lactobacillaceae</taxon>
        <taxon>Secundilactobacillus</taxon>
    </lineage>
</organism>
<evidence type="ECO:0000259" key="3">
    <source>
        <dbReference type="Pfam" id="PF00724"/>
    </source>
</evidence>
<dbReference type="STRING" id="1423804.FD14_GL002881"/>
<evidence type="ECO:0000313" key="5">
    <source>
        <dbReference type="Proteomes" id="UP000051442"/>
    </source>
</evidence>
<dbReference type="PANTHER" id="PTHR43656:SF2">
    <property type="entry name" value="BINDING OXIDOREDUCTASE, PUTATIVE (AFU_ORTHOLOGUE AFUA_2G08260)-RELATED"/>
    <property type="match status" value="1"/>
</dbReference>
<gene>
    <name evidence="4" type="ORF">FD14_GL002881</name>
</gene>